<dbReference type="EMBL" id="CAAALY010246659">
    <property type="protein sequence ID" value="VEL33919.1"/>
    <property type="molecule type" value="Genomic_DNA"/>
</dbReference>
<evidence type="ECO:0000313" key="2">
    <source>
        <dbReference type="Proteomes" id="UP000784294"/>
    </source>
</evidence>
<dbReference type="OrthoDB" id="2320933at2759"/>
<dbReference type="Proteomes" id="UP000784294">
    <property type="component" value="Unassembled WGS sequence"/>
</dbReference>
<keyword evidence="2" id="KW-1185">Reference proteome</keyword>
<accession>A0A3S5C428</accession>
<comment type="caution">
    <text evidence="1">The sequence shown here is derived from an EMBL/GenBank/DDBJ whole genome shotgun (WGS) entry which is preliminary data.</text>
</comment>
<protein>
    <submittedName>
        <fullName evidence="1">Uncharacterized protein</fullName>
    </submittedName>
</protein>
<organism evidence="1 2">
    <name type="scientific">Protopolystoma xenopodis</name>
    <dbReference type="NCBI Taxonomy" id="117903"/>
    <lineage>
        <taxon>Eukaryota</taxon>
        <taxon>Metazoa</taxon>
        <taxon>Spiralia</taxon>
        <taxon>Lophotrochozoa</taxon>
        <taxon>Platyhelminthes</taxon>
        <taxon>Monogenea</taxon>
        <taxon>Polyopisthocotylea</taxon>
        <taxon>Polystomatidea</taxon>
        <taxon>Polystomatidae</taxon>
        <taxon>Protopolystoma</taxon>
    </lineage>
</organism>
<reference evidence="1" key="1">
    <citation type="submission" date="2018-11" db="EMBL/GenBank/DDBJ databases">
        <authorList>
            <consortium name="Pathogen Informatics"/>
        </authorList>
    </citation>
    <scope>NUCLEOTIDE SEQUENCE</scope>
</reference>
<name>A0A3S5C428_9PLAT</name>
<evidence type="ECO:0000313" key="1">
    <source>
        <dbReference type="EMBL" id="VEL33919.1"/>
    </source>
</evidence>
<sequence>MAVFRLIRNRLKQHLSPDVKGDPEADSLQNLGAKLFGRLNRAALMVCVEQLKRCPSGLDPGLFRCLGSGVGFHHAGALHKNYIITTQCYVYLELSDAALFWVWSQSSTCYL</sequence>
<gene>
    <name evidence="1" type="ORF">PXEA_LOCUS27359</name>
</gene>
<dbReference type="AlphaFoldDB" id="A0A3S5C428"/>
<proteinExistence type="predicted"/>